<dbReference type="CDD" id="cd22160">
    <property type="entry name" value="F-box_AtFBL13-like"/>
    <property type="match status" value="1"/>
</dbReference>
<organism evidence="2 4">
    <name type="scientific">Medicago truncatula</name>
    <name type="common">Barrel medic</name>
    <name type="synonym">Medicago tribuloides</name>
    <dbReference type="NCBI Taxonomy" id="3880"/>
    <lineage>
        <taxon>Eukaryota</taxon>
        <taxon>Viridiplantae</taxon>
        <taxon>Streptophyta</taxon>
        <taxon>Embryophyta</taxon>
        <taxon>Tracheophyta</taxon>
        <taxon>Spermatophyta</taxon>
        <taxon>Magnoliopsida</taxon>
        <taxon>eudicotyledons</taxon>
        <taxon>Gunneridae</taxon>
        <taxon>Pentapetalae</taxon>
        <taxon>rosids</taxon>
        <taxon>fabids</taxon>
        <taxon>Fabales</taxon>
        <taxon>Fabaceae</taxon>
        <taxon>Papilionoideae</taxon>
        <taxon>50 kb inversion clade</taxon>
        <taxon>NPAAA clade</taxon>
        <taxon>Hologalegina</taxon>
        <taxon>IRL clade</taxon>
        <taxon>Trifolieae</taxon>
        <taxon>Medicago</taxon>
    </lineage>
</organism>
<dbReference type="InterPro" id="IPR053781">
    <property type="entry name" value="F-box_AtFBL13-like"/>
</dbReference>
<dbReference type="HOGENOM" id="CLU_010721_1_0_1"/>
<dbReference type="InterPro" id="IPR036047">
    <property type="entry name" value="F-box-like_dom_sf"/>
</dbReference>
<dbReference type="InterPro" id="IPR055294">
    <property type="entry name" value="FBL60-like"/>
</dbReference>
<dbReference type="SUPFAM" id="SSF81383">
    <property type="entry name" value="F-box domain"/>
    <property type="match status" value="1"/>
</dbReference>
<dbReference type="Gene3D" id="1.20.1280.50">
    <property type="match status" value="1"/>
</dbReference>
<dbReference type="AlphaFoldDB" id="A0A072TPE5"/>
<dbReference type="EMBL" id="KL403813">
    <property type="protein sequence ID" value="KEH15420.1"/>
    <property type="molecule type" value="Genomic_DNA"/>
</dbReference>
<dbReference type="Proteomes" id="UP000002051">
    <property type="component" value="Unassembled WGS sequence"/>
</dbReference>
<proteinExistence type="predicted"/>
<dbReference type="SUPFAM" id="SSF52047">
    <property type="entry name" value="RNI-like"/>
    <property type="match status" value="1"/>
</dbReference>
<dbReference type="InterPro" id="IPR032675">
    <property type="entry name" value="LRR_dom_sf"/>
</dbReference>
<dbReference type="PROSITE" id="PS50181">
    <property type="entry name" value="FBOX"/>
    <property type="match status" value="1"/>
</dbReference>
<evidence type="ECO:0000313" key="2">
    <source>
        <dbReference type="EMBL" id="KEH15420.1"/>
    </source>
</evidence>
<keyword evidence="4" id="KW-1185">Reference proteome</keyword>
<gene>
    <name evidence="2" type="ORF">MTR_1089s0010</name>
</gene>
<evidence type="ECO:0000313" key="4">
    <source>
        <dbReference type="Proteomes" id="UP000002051"/>
    </source>
</evidence>
<evidence type="ECO:0000313" key="3">
    <source>
        <dbReference type="EnsemblPlants" id="KEH15420"/>
    </source>
</evidence>
<sequence>MEDSKKMDRISNLPDELLCHILSFLPTKIAFTTTVLSKRWTPLFHSLTILRFDDETVHNYAAFNSVCGFIDTFMLPPRLPNQFIKTFSLKCRFVFSDSNCHILDAWVEAAKQRCIEEFHLSMIARISNDTIFTCQTLVVLKLEWLQVEVENLCRDLPSLKTLQLRFVRFKNKNVLQQLLNASPNLEDLNAYGTSKHDKNSAPVGVKSLSLAKLVRAEMRAIDVPYNVVNNVEFLCVYQAEDIIFKSFPVFRNLIHIKLQFYCFFHGWDGIVQLLQQCPKLQIVFIRKWRSSSSKEWKWPNSVLECVSSHLRSCTILNFEGSANNLLFATYILQNARFLQDMTIDVTTRSSNEMLLERSEIIEELSSCPRISPACKLTFEYK</sequence>
<dbReference type="Pfam" id="PF24758">
    <property type="entry name" value="LRR_At5g56370"/>
    <property type="match status" value="1"/>
</dbReference>
<protein>
    <submittedName>
        <fullName evidence="2">Cyclin-like F-box protein</fullName>
    </submittedName>
</protein>
<dbReference type="EnsemblPlants" id="KEH15420">
    <property type="protein sequence ID" value="KEH15420"/>
    <property type="gene ID" value="MTR_1089s0010"/>
</dbReference>
<dbReference type="InterPro" id="IPR055411">
    <property type="entry name" value="LRR_FXL15/At3g58940/PEG3-like"/>
</dbReference>
<dbReference type="SMART" id="SM00579">
    <property type="entry name" value="FBD"/>
    <property type="match status" value="1"/>
</dbReference>
<dbReference type="PANTHER" id="PTHR31293:SF12">
    <property type="entry name" value="RNI-LIKE SUPERFAMILY PROTEIN"/>
    <property type="match status" value="1"/>
</dbReference>
<dbReference type="PANTHER" id="PTHR31293">
    <property type="entry name" value="RNI-LIKE SUPERFAMILY PROTEIN"/>
    <property type="match status" value="1"/>
</dbReference>
<reference evidence="3" key="3">
    <citation type="submission" date="2015-06" db="UniProtKB">
        <authorList>
            <consortium name="EnsemblPlants"/>
        </authorList>
    </citation>
    <scope>IDENTIFICATION</scope>
    <source>
        <strain evidence="3">cv. Jemalong A17</strain>
    </source>
</reference>
<evidence type="ECO:0000259" key="1">
    <source>
        <dbReference type="PROSITE" id="PS50181"/>
    </source>
</evidence>
<accession>A0A072TPE5</accession>
<dbReference type="Gene3D" id="3.80.10.10">
    <property type="entry name" value="Ribonuclease Inhibitor"/>
    <property type="match status" value="1"/>
</dbReference>
<feature type="domain" description="F-box" evidence="1">
    <location>
        <begin position="7"/>
        <end position="60"/>
    </location>
</feature>
<dbReference type="STRING" id="3880.A0A072TPE5"/>
<reference evidence="2 4" key="1">
    <citation type="journal article" date="2011" name="Nature">
        <title>The Medicago genome provides insight into the evolution of rhizobial symbioses.</title>
        <authorList>
            <person name="Young N.D."/>
            <person name="Debelle F."/>
            <person name="Oldroyd G.E."/>
            <person name="Geurts R."/>
            <person name="Cannon S.B."/>
            <person name="Udvardi M.K."/>
            <person name="Benedito V.A."/>
            <person name="Mayer K.F."/>
            <person name="Gouzy J."/>
            <person name="Schoof H."/>
            <person name="Van de Peer Y."/>
            <person name="Proost S."/>
            <person name="Cook D.R."/>
            <person name="Meyers B.C."/>
            <person name="Spannagl M."/>
            <person name="Cheung F."/>
            <person name="De Mita S."/>
            <person name="Krishnakumar V."/>
            <person name="Gundlach H."/>
            <person name="Zhou S."/>
            <person name="Mudge J."/>
            <person name="Bharti A.K."/>
            <person name="Murray J.D."/>
            <person name="Naoumkina M.A."/>
            <person name="Rosen B."/>
            <person name="Silverstein K.A."/>
            <person name="Tang H."/>
            <person name="Rombauts S."/>
            <person name="Zhao P.X."/>
            <person name="Zhou P."/>
            <person name="Barbe V."/>
            <person name="Bardou P."/>
            <person name="Bechner M."/>
            <person name="Bellec A."/>
            <person name="Berger A."/>
            <person name="Berges H."/>
            <person name="Bidwell S."/>
            <person name="Bisseling T."/>
            <person name="Choisne N."/>
            <person name="Couloux A."/>
            <person name="Denny R."/>
            <person name="Deshpande S."/>
            <person name="Dai X."/>
            <person name="Doyle J.J."/>
            <person name="Dudez A.M."/>
            <person name="Farmer A.D."/>
            <person name="Fouteau S."/>
            <person name="Franken C."/>
            <person name="Gibelin C."/>
            <person name="Gish J."/>
            <person name="Goldstein S."/>
            <person name="Gonzalez A.J."/>
            <person name="Green P.J."/>
            <person name="Hallab A."/>
            <person name="Hartog M."/>
            <person name="Hua A."/>
            <person name="Humphray S.J."/>
            <person name="Jeong D.H."/>
            <person name="Jing Y."/>
            <person name="Jocker A."/>
            <person name="Kenton S.M."/>
            <person name="Kim D.J."/>
            <person name="Klee K."/>
            <person name="Lai H."/>
            <person name="Lang C."/>
            <person name="Lin S."/>
            <person name="Macmil S.L."/>
            <person name="Magdelenat G."/>
            <person name="Matthews L."/>
            <person name="McCorrison J."/>
            <person name="Monaghan E.L."/>
            <person name="Mun J.H."/>
            <person name="Najar F.Z."/>
            <person name="Nicholson C."/>
            <person name="Noirot C."/>
            <person name="O'Bleness M."/>
            <person name="Paule C.R."/>
            <person name="Poulain J."/>
            <person name="Prion F."/>
            <person name="Qin B."/>
            <person name="Qu C."/>
            <person name="Retzel E.F."/>
            <person name="Riddle C."/>
            <person name="Sallet E."/>
            <person name="Samain S."/>
            <person name="Samson N."/>
            <person name="Sanders I."/>
            <person name="Saurat O."/>
            <person name="Scarpelli C."/>
            <person name="Schiex T."/>
            <person name="Segurens B."/>
            <person name="Severin A.J."/>
            <person name="Sherrier D.J."/>
            <person name="Shi R."/>
            <person name="Sims S."/>
            <person name="Singer S.R."/>
            <person name="Sinharoy S."/>
            <person name="Sterck L."/>
            <person name="Viollet A."/>
            <person name="Wang B.B."/>
            <person name="Wang K."/>
            <person name="Wang M."/>
            <person name="Wang X."/>
            <person name="Warfsmann J."/>
            <person name="Weissenbach J."/>
            <person name="White D.D."/>
            <person name="White J.D."/>
            <person name="Wiley G.B."/>
            <person name="Wincker P."/>
            <person name="Xing Y."/>
            <person name="Yang L."/>
            <person name="Yao Z."/>
            <person name="Ying F."/>
            <person name="Zhai J."/>
            <person name="Zhou L."/>
            <person name="Zuber A."/>
            <person name="Denarie J."/>
            <person name="Dixon R.A."/>
            <person name="May G.D."/>
            <person name="Schwartz D.C."/>
            <person name="Rogers J."/>
            <person name="Quetier F."/>
            <person name="Town C.D."/>
            <person name="Roe B.A."/>
        </authorList>
    </citation>
    <scope>NUCLEOTIDE SEQUENCE [LARGE SCALE GENOMIC DNA]</scope>
    <source>
        <strain evidence="2">A17</strain>
        <strain evidence="3 4">cv. Jemalong A17</strain>
    </source>
</reference>
<name>A0A072TPE5_MEDTR</name>
<dbReference type="Pfam" id="PF00646">
    <property type="entry name" value="F-box"/>
    <property type="match status" value="1"/>
</dbReference>
<dbReference type="Pfam" id="PF08387">
    <property type="entry name" value="FBD"/>
    <property type="match status" value="1"/>
</dbReference>
<dbReference type="InterPro" id="IPR006566">
    <property type="entry name" value="FBD"/>
</dbReference>
<dbReference type="InterPro" id="IPR001810">
    <property type="entry name" value="F-box_dom"/>
</dbReference>
<reference evidence="2 4" key="2">
    <citation type="journal article" date="2014" name="BMC Genomics">
        <title>An improved genome release (version Mt4.0) for the model legume Medicago truncatula.</title>
        <authorList>
            <person name="Tang H."/>
            <person name="Krishnakumar V."/>
            <person name="Bidwell S."/>
            <person name="Rosen B."/>
            <person name="Chan A."/>
            <person name="Zhou S."/>
            <person name="Gentzbittel L."/>
            <person name="Childs K.L."/>
            <person name="Yandell M."/>
            <person name="Gundlach H."/>
            <person name="Mayer K.F."/>
            <person name="Schwartz D.C."/>
            <person name="Town C.D."/>
        </authorList>
    </citation>
    <scope>GENOME REANNOTATION</scope>
    <source>
        <strain evidence="2">A17</strain>
        <strain evidence="3 4">cv. Jemalong A17</strain>
    </source>
</reference>